<dbReference type="EMBL" id="CADEBC010000083">
    <property type="protein sequence ID" value="CAB3222222.1"/>
    <property type="molecule type" value="Genomic_DNA"/>
</dbReference>
<keyword evidence="5 10" id="KW-0479">Metal-binding</keyword>
<dbReference type="GO" id="GO:0061630">
    <property type="term" value="F:ubiquitin protein ligase activity"/>
    <property type="evidence" value="ECO:0007669"/>
    <property type="project" value="UniProtKB-EC"/>
</dbReference>
<dbReference type="InterPro" id="IPR049548">
    <property type="entry name" value="Sina-like_RING"/>
</dbReference>
<dbReference type="PANTHER" id="PTHR45877">
    <property type="entry name" value="E3 UBIQUITIN-PROTEIN LIGASE SIAH2"/>
    <property type="match status" value="1"/>
</dbReference>
<evidence type="ECO:0000256" key="10">
    <source>
        <dbReference type="RuleBase" id="RU201113"/>
    </source>
</evidence>
<evidence type="ECO:0000256" key="9">
    <source>
        <dbReference type="PROSITE-ProRule" id="PRU00455"/>
    </source>
</evidence>
<sequence>MSKQGFGSQKTRDSYSLSKSTSSASKSSPFASKTQYNVNTWQKNTPQVTKAQSTLNTGFKSSTSNIPTFKEATPKSNVNLSTGQKNSLAAFKTNSNYNVESKGFSHTYKNPPSINTAIKNVPHNFTNHPNLYTGPENPRPAFQTISKWPTAHPIAAPAFKVYPTFNNYPRNYSPAHLLGSWNGASDRERTLTKDGVLKLQAEGGRSLGPSQKNDDDSSIRNQAPASSGPNGERSDNRPHDNMNEIEINCPTCEATFPPKIYQCANGHSSCSSCKEKGCLCGICSQVITDMRNFALEDYLAEKKFLCPHNTEGCELVMNISEIHAHIEECPFRTLECPAGCSYKMSIKQLSGHFDNQHPGQRLSGVGSEVELRYIYEPSQKVYLLELGAFHFLFHEWVSAQNRRIYMAAQLIGTKASASKWSYEVQIYAKNEPHRVYTCSESCTSFMKPVVDVFNEGKCCILTQTHAATFIHNAAVNYKVFIKKIAESIPQTEFLLINLDD</sequence>
<dbReference type="OrthoDB" id="4788989at2759"/>
<dbReference type="Pfam" id="PF21362">
    <property type="entry name" value="Sina_RING"/>
    <property type="match status" value="1"/>
</dbReference>
<comment type="catalytic activity">
    <reaction evidence="1 10">
        <text>S-ubiquitinyl-[E2 ubiquitin-conjugating enzyme]-L-cysteine + [acceptor protein]-L-lysine = [E2 ubiquitin-conjugating enzyme]-L-cysteine + N(6)-ubiquitinyl-[acceptor protein]-L-lysine.</text>
        <dbReference type="EC" id="2.3.2.27"/>
    </reaction>
</comment>
<keyword evidence="14" id="KW-1185">Reference proteome</keyword>
<dbReference type="PANTHER" id="PTHR45877:SF2">
    <property type="entry name" value="E3 UBIQUITIN-PROTEIN LIGASE SINA-RELATED"/>
    <property type="match status" value="1"/>
</dbReference>
<feature type="region of interest" description="Disordered" evidence="11">
    <location>
        <begin position="1"/>
        <end position="81"/>
    </location>
</feature>
<evidence type="ECO:0000256" key="11">
    <source>
        <dbReference type="SAM" id="MobiDB-lite"/>
    </source>
</evidence>
<dbReference type="GO" id="GO:0031624">
    <property type="term" value="F:ubiquitin conjugating enzyme binding"/>
    <property type="evidence" value="ECO:0007669"/>
    <property type="project" value="TreeGrafter"/>
</dbReference>
<comment type="pathway">
    <text evidence="2 10">Protein modification; protein ubiquitination.</text>
</comment>
<dbReference type="InterPro" id="IPR008974">
    <property type="entry name" value="TRAF-like"/>
</dbReference>
<accession>A0A8S0YSM2</accession>
<evidence type="ECO:0000256" key="1">
    <source>
        <dbReference type="ARBA" id="ARBA00000900"/>
    </source>
</evidence>
<dbReference type="InterPro" id="IPR013083">
    <property type="entry name" value="Znf_RING/FYVE/PHD"/>
</dbReference>
<comment type="caution">
    <text evidence="13">The sequence shown here is derived from an EMBL/GenBank/DDBJ whole genome shotgun (WGS) entry which is preliminary data.</text>
</comment>
<evidence type="ECO:0000256" key="2">
    <source>
        <dbReference type="ARBA" id="ARBA00004906"/>
    </source>
</evidence>
<dbReference type="Gene3D" id="2.60.210.10">
    <property type="entry name" value="Apoptosis, Tumor Necrosis Factor Receptor Associated Protein 2, Chain A"/>
    <property type="match status" value="1"/>
</dbReference>
<gene>
    <name evidence="13" type="ORF">APLA_LOCUS936</name>
</gene>
<dbReference type="PROSITE" id="PS51081">
    <property type="entry name" value="ZF_SIAH"/>
    <property type="match status" value="1"/>
</dbReference>
<dbReference type="InterPro" id="IPR018121">
    <property type="entry name" value="7-in-absentia-prot_TRAF-dom"/>
</dbReference>
<dbReference type="Pfam" id="PF21361">
    <property type="entry name" value="Sina_ZnF"/>
    <property type="match status" value="1"/>
</dbReference>
<protein>
    <recommendedName>
        <fullName evidence="10">E3 ubiquitin-protein ligase</fullName>
        <ecNumber evidence="10">2.3.2.27</ecNumber>
    </recommendedName>
</protein>
<dbReference type="GO" id="GO:0008270">
    <property type="term" value="F:zinc ion binding"/>
    <property type="evidence" value="ECO:0007669"/>
    <property type="project" value="UniProtKB-KW"/>
</dbReference>
<evidence type="ECO:0000313" key="14">
    <source>
        <dbReference type="Proteomes" id="UP000494106"/>
    </source>
</evidence>
<dbReference type="GO" id="GO:0043161">
    <property type="term" value="P:proteasome-mediated ubiquitin-dependent protein catabolic process"/>
    <property type="evidence" value="ECO:0007669"/>
    <property type="project" value="TreeGrafter"/>
</dbReference>
<dbReference type="Pfam" id="PF03145">
    <property type="entry name" value="Sina_TRAF"/>
    <property type="match status" value="1"/>
</dbReference>
<feature type="region of interest" description="Disordered" evidence="11">
    <location>
        <begin position="200"/>
        <end position="240"/>
    </location>
</feature>
<feature type="compositionally biased region" description="Polar residues" evidence="11">
    <location>
        <begin position="219"/>
        <end position="229"/>
    </location>
</feature>
<comment type="domain">
    <text evidence="10">The SBD domain (substrate-binding domain) mediates the interaction with substrate proteins. It is related to the TRAF family.</text>
</comment>
<evidence type="ECO:0000256" key="5">
    <source>
        <dbReference type="ARBA" id="ARBA00022723"/>
    </source>
</evidence>
<keyword evidence="6 9" id="KW-0863">Zinc-finger</keyword>
<dbReference type="EC" id="2.3.2.27" evidence="10"/>
<evidence type="ECO:0000256" key="8">
    <source>
        <dbReference type="ARBA" id="ARBA00022833"/>
    </source>
</evidence>
<dbReference type="SUPFAM" id="SSF49599">
    <property type="entry name" value="TRAF domain-like"/>
    <property type="match status" value="1"/>
</dbReference>
<reference evidence="13 14" key="1">
    <citation type="submission" date="2020-04" db="EMBL/GenBank/DDBJ databases">
        <authorList>
            <person name="Wallbank WR R."/>
            <person name="Pardo Diaz C."/>
            <person name="Kozak K."/>
            <person name="Martin S."/>
            <person name="Jiggins C."/>
            <person name="Moest M."/>
            <person name="Warren A I."/>
            <person name="Byers J.R.P. K."/>
            <person name="Montejo-Kovacevich G."/>
            <person name="Yen C E."/>
        </authorList>
    </citation>
    <scope>NUCLEOTIDE SEQUENCE [LARGE SCALE GENOMIC DNA]</scope>
</reference>
<evidence type="ECO:0000259" key="12">
    <source>
        <dbReference type="PROSITE" id="PS51081"/>
    </source>
</evidence>
<dbReference type="Proteomes" id="UP000494106">
    <property type="component" value="Unassembled WGS sequence"/>
</dbReference>
<dbReference type="GO" id="GO:0005737">
    <property type="term" value="C:cytoplasm"/>
    <property type="evidence" value="ECO:0007669"/>
    <property type="project" value="InterPro"/>
</dbReference>
<comment type="similarity">
    <text evidence="3 10">Belongs to the SINA (Seven in absentia) family.</text>
</comment>
<evidence type="ECO:0000256" key="4">
    <source>
        <dbReference type="ARBA" id="ARBA00022679"/>
    </source>
</evidence>
<comment type="domain">
    <text evidence="10">The RING-type zinc finger domain is essential for ubiquitin ligase activity.</text>
</comment>
<feature type="domain" description="SIAH-type" evidence="12">
    <location>
        <begin position="301"/>
        <end position="358"/>
    </location>
</feature>
<dbReference type="InterPro" id="IPR004162">
    <property type="entry name" value="SINA-like_animal"/>
</dbReference>
<evidence type="ECO:0000313" key="13">
    <source>
        <dbReference type="EMBL" id="CAB3222222.1"/>
    </source>
</evidence>
<feature type="compositionally biased region" description="Polar residues" evidence="11">
    <location>
        <begin position="34"/>
        <end position="67"/>
    </location>
</feature>
<organism evidence="13 14">
    <name type="scientific">Arctia plantaginis</name>
    <name type="common">Wood tiger moth</name>
    <name type="synonym">Phalaena plantaginis</name>
    <dbReference type="NCBI Taxonomy" id="874455"/>
    <lineage>
        <taxon>Eukaryota</taxon>
        <taxon>Metazoa</taxon>
        <taxon>Ecdysozoa</taxon>
        <taxon>Arthropoda</taxon>
        <taxon>Hexapoda</taxon>
        <taxon>Insecta</taxon>
        <taxon>Pterygota</taxon>
        <taxon>Neoptera</taxon>
        <taxon>Endopterygota</taxon>
        <taxon>Lepidoptera</taxon>
        <taxon>Glossata</taxon>
        <taxon>Ditrysia</taxon>
        <taxon>Noctuoidea</taxon>
        <taxon>Erebidae</taxon>
        <taxon>Arctiinae</taxon>
        <taxon>Arctia</taxon>
    </lineage>
</organism>
<feature type="compositionally biased region" description="Low complexity" evidence="11">
    <location>
        <begin position="14"/>
        <end position="33"/>
    </location>
</feature>
<dbReference type="AlphaFoldDB" id="A0A8S0YSM2"/>
<name>A0A8S0YSM2_ARCPL</name>
<proteinExistence type="inferred from homology"/>
<keyword evidence="8 10" id="KW-0862">Zinc</keyword>
<evidence type="ECO:0000256" key="6">
    <source>
        <dbReference type="ARBA" id="ARBA00022771"/>
    </source>
</evidence>
<dbReference type="Gene3D" id="3.30.40.10">
    <property type="entry name" value="Zinc/RING finger domain, C3HC4 (zinc finger)"/>
    <property type="match status" value="1"/>
</dbReference>
<keyword evidence="7 10" id="KW-0833">Ubl conjugation pathway</keyword>
<evidence type="ECO:0000256" key="7">
    <source>
        <dbReference type="ARBA" id="ARBA00022786"/>
    </source>
</evidence>
<dbReference type="InterPro" id="IPR013010">
    <property type="entry name" value="Znf_SIAH"/>
</dbReference>
<comment type="function">
    <text evidence="10">E3 ubiquitin-protein ligase that mediates ubiquitination and subsequent proteasomal degradation of target proteins. E3 ubiquitin ligases accept ubiquitin from an E2 ubiquitin-conjugating enzyme in the form of a thioester and then directly transfers the ubiquitin to targeted substrates.</text>
</comment>
<evidence type="ECO:0000256" key="3">
    <source>
        <dbReference type="ARBA" id="ARBA00009119"/>
    </source>
</evidence>
<keyword evidence="4" id="KW-0808">Transferase</keyword>